<keyword evidence="3" id="KW-0472">Membrane</keyword>
<name>A0A3D8M6Y2_9ALTE</name>
<evidence type="ECO:0000256" key="2">
    <source>
        <dbReference type="SAM" id="MobiDB-lite"/>
    </source>
</evidence>
<evidence type="ECO:0000313" key="4">
    <source>
        <dbReference type="EMBL" id="RDV25478.1"/>
    </source>
</evidence>
<dbReference type="EMBL" id="QRHA01000006">
    <property type="protein sequence ID" value="RDV25478.1"/>
    <property type="molecule type" value="Genomic_DNA"/>
</dbReference>
<dbReference type="PANTHER" id="PTHR38043">
    <property type="entry name" value="PROTEIN HEMX"/>
    <property type="match status" value="1"/>
</dbReference>
<keyword evidence="3" id="KW-1133">Transmembrane helix</keyword>
<dbReference type="InterPro" id="IPR007470">
    <property type="entry name" value="HemX"/>
</dbReference>
<organism evidence="4 5">
    <name type="scientific">Alteromonas aestuariivivens</name>
    <dbReference type="NCBI Taxonomy" id="1938339"/>
    <lineage>
        <taxon>Bacteria</taxon>
        <taxon>Pseudomonadati</taxon>
        <taxon>Pseudomonadota</taxon>
        <taxon>Gammaproteobacteria</taxon>
        <taxon>Alteromonadales</taxon>
        <taxon>Alteromonadaceae</taxon>
        <taxon>Alteromonas/Salinimonas group</taxon>
        <taxon>Alteromonas</taxon>
    </lineage>
</organism>
<sequence length="386" mass="42658">MVDNDNKATDNEAPVPAQGTEPTSPDTPISEPVEQSPSPQTFGLWAVLLLTLLLTLALGAAGYWYYTHKQDNNQALLETQQNQQLRMAALDEENRRLQQQLASLESSKAELGQAVNELMATTESLRRQTELALGQINNLDGHRPSDWLLAEADYLVRMAGRKVWLEKDLRTARMLLQNADQRLKELDDPSVLPIRALIAQDIQTISQINPVSRTSVALALSGMISQVENLPVAAYEHQVDTGSQATSEVSDSVSDWQQNLLSVWDSLVEDFISVRRVDTPIEPVLDARQEFLLQEQLKLNLMQAQSAAIGAQAALYEQSLQSAMKIVIEQYDLQNSQVSGFVSSLQNLLTTDISESLPTELAAQKPLQDLVDARVKQAYGEGALSL</sequence>
<keyword evidence="5" id="KW-1185">Reference proteome</keyword>
<comment type="caution">
    <text evidence="4">The sequence shown here is derived from an EMBL/GenBank/DDBJ whole genome shotgun (WGS) entry which is preliminary data.</text>
</comment>
<protein>
    <submittedName>
        <fullName evidence="4">Heme biosynthesis operon protein HemX</fullName>
    </submittedName>
</protein>
<keyword evidence="3" id="KW-0812">Transmembrane</keyword>
<accession>A0A3D8M6Y2</accession>
<reference evidence="5" key="1">
    <citation type="submission" date="2018-08" db="EMBL/GenBank/DDBJ databases">
        <authorList>
            <person name="Zhang J."/>
            <person name="Du Z.-J."/>
        </authorList>
    </citation>
    <scope>NUCLEOTIDE SEQUENCE [LARGE SCALE GENOMIC DNA]</scope>
    <source>
        <strain evidence="5">KCTC 52655</strain>
    </source>
</reference>
<dbReference type="Proteomes" id="UP000256561">
    <property type="component" value="Unassembled WGS sequence"/>
</dbReference>
<feature type="coiled-coil region" evidence="1">
    <location>
        <begin position="73"/>
        <end position="121"/>
    </location>
</feature>
<evidence type="ECO:0000256" key="3">
    <source>
        <dbReference type="SAM" id="Phobius"/>
    </source>
</evidence>
<dbReference type="AlphaFoldDB" id="A0A3D8M6Y2"/>
<dbReference type="Pfam" id="PF04375">
    <property type="entry name" value="HemX"/>
    <property type="match status" value="1"/>
</dbReference>
<feature type="transmembrane region" description="Helical" evidence="3">
    <location>
        <begin position="42"/>
        <end position="66"/>
    </location>
</feature>
<dbReference type="RefSeq" id="WP_115593132.1">
    <property type="nucleotide sequence ID" value="NZ_QRHA01000006.1"/>
</dbReference>
<dbReference type="PANTHER" id="PTHR38043:SF1">
    <property type="entry name" value="PROTEIN HEMX"/>
    <property type="match status" value="1"/>
</dbReference>
<feature type="region of interest" description="Disordered" evidence="2">
    <location>
        <begin position="1"/>
        <end position="37"/>
    </location>
</feature>
<keyword evidence="1" id="KW-0175">Coiled coil</keyword>
<feature type="compositionally biased region" description="Polar residues" evidence="2">
    <location>
        <begin position="20"/>
        <end position="37"/>
    </location>
</feature>
<proteinExistence type="predicted"/>
<dbReference type="OrthoDB" id="5739852at2"/>
<evidence type="ECO:0000256" key="1">
    <source>
        <dbReference type="SAM" id="Coils"/>
    </source>
</evidence>
<evidence type="ECO:0000313" key="5">
    <source>
        <dbReference type="Proteomes" id="UP000256561"/>
    </source>
</evidence>
<gene>
    <name evidence="4" type="ORF">DXV75_09250</name>
</gene>
<feature type="compositionally biased region" description="Basic and acidic residues" evidence="2">
    <location>
        <begin position="1"/>
        <end position="10"/>
    </location>
</feature>